<dbReference type="Proteomes" id="UP000054538">
    <property type="component" value="Unassembled WGS sequence"/>
</dbReference>
<keyword evidence="6" id="KW-0443">Lipid metabolism</keyword>
<accession>A0A0D0E0T6</accession>
<dbReference type="HOGENOM" id="CLU_048143_1_0_1"/>
<dbReference type="EMBL" id="KN824951">
    <property type="protein sequence ID" value="KIK97131.1"/>
    <property type="molecule type" value="Genomic_DNA"/>
</dbReference>
<feature type="transmembrane region" description="Helical" evidence="8">
    <location>
        <begin position="93"/>
        <end position="111"/>
    </location>
</feature>
<keyword evidence="4" id="KW-0256">Endoplasmic reticulum</keyword>
<dbReference type="PANTHER" id="PTHR23129:SF0">
    <property type="entry name" value="ACYL-COENZYME A DIPHOSPHATASE FITM2"/>
    <property type="match status" value="1"/>
</dbReference>
<feature type="transmembrane region" description="Helical" evidence="8">
    <location>
        <begin position="217"/>
        <end position="238"/>
    </location>
</feature>
<dbReference type="InParanoid" id="A0A0D0E0T6"/>
<reference evidence="10" key="2">
    <citation type="submission" date="2015-01" db="EMBL/GenBank/DDBJ databases">
        <title>Evolutionary Origins and Diversification of the Mycorrhizal Mutualists.</title>
        <authorList>
            <consortium name="DOE Joint Genome Institute"/>
            <consortium name="Mycorrhizal Genomics Consortium"/>
            <person name="Kohler A."/>
            <person name="Kuo A."/>
            <person name="Nagy L.G."/>
            <person name="Floudas D."/>
            <person name="Copeland A."/>
            <person name="Barry K.W."/>
            <person name="Cichocki N."/>
            <person name="Veneault-Fourrey C."/>
            <person name="LaButti K."/>
            <person name="Lindquist E.A."/>
            <person name="Lipzen A."/>
            <person name="Lundell T."/>
            <person name="Morin E."/>
            <person name="Murat C."/>
            <person name="Riley R."/>
            <person name="Ohm R."/>
            <person name="Sun H."/>
            <person name="Tunlid A."/>
            <person name="Henrissat B."/>
            <person name="Grigoriev I.V."/>
            <person name="Hibbett D.S."/>
            <person name="Martin F."/>
        </authorList>
    </citation>
    <scope>NUCLEOTIDE SEQUENCE [LARGE SCALE GENOMIC DNA]</scope>
    <source>
        <strain evidence="10">Ve08.2h10</strain>
    </source>
</reference>
<dbReference type="AlphaFoldDB" id="A0A0D0E0T6"/>
<dbReference type="FunCoup" id="A0A0D0E0T6">
    <property type="interactions" value="146"/>
</dbReference>
<comment type="subcellular location">
    <subcellularLocation>
        <location evidence="1">Endoplasmic reticulum membrane</location>
        <topology evidence="1">Multi-pass membrane protein</topology>
    </subcellularLocation>
</comment>
<dbReference type="STRING" id="930991.A0A0D0E0T6"/>
<evidence type="ECO:0008006" key="11">
    <source>
        <dbReference type="Google" id="ProtNLM"/>
    </source>
</evidence>
<dbReference type="Pfam" id="PF10261">
    <property type="entry name" value="FIT"/>
    <property type="match status" value="2"/>
</dbReference>
<feature type="transmembrane region" description="Helical" evidence="8">
    <location>
        <begin position="182"/>
        <end position="197"/>
    </location>
</feature>
<feature type="transmembrane region" description="Helical" evidence="8">
    <location>
        <begin position="62"/>
        <end position="81"/>
    </location>
</feature>
<evidence type="ECO:0000256" key="6">
    <source>
        <dbReference type="ARBA" id="ARBA00023098"/>
    </source>
</evidence>
<dbReference type="PANTHER" id="PTHR23129">
    <property type="entry name" value="ACYL-COENZYME A DIPHOSPHATASE FITM2"/>
    <property type="match status" value="1"/>
</dbReference>
<dbReference type="GO" id="GO:0019915">
    <property type="term" value="P:lipid storage"/>
    <property type="evidence" value="ECO:0007669"/>
    <property type="project" value="InterPro"/>
</dbReference>
<organism evidence="9 10">
    <name type="scientific">Paxillus rubicundulus Ve08.2h10</name>
    <dbReference type="NCBI Taxonomy" id="930991"/>
    <lineage>
        <taxon>Eukaryota</taxon>
        <taxon>Fungi</taxon>
        <taxon>Dikarya</taxon>
        <taxon>Basidiomycota</taxon>
        <taxon>Agaricomycotina</taxon>
        <taxon>Agaricomycetes</taxon>
        <taxon>Agaricomycetidae</taxon>
        <taxon>Boletales</taxon>
        <taxon>Paxilineae</taxon>
        <taxon>Paxillaceae</taxon>
        <taxon>Paxillus</taxon>
    </lineage>
</organism>
<evidence type="ECO:0000256" key="7">
    <source>
        <dbReference type="ARBA" id="ARBA00023136"/>
    </source>
</evidence>
<evidence type="ECO:0000256" key="2">
    <source>
        <dbReference type="ARBA" id="ARBA00022692"/>
    </source>
</evidence>
<keyword evidence="5 8" id="KW-1133">Transmembrane helix</keyword>
<evidence type="ECO:0000313" key="10">
    <source>
        <dbReference type="Proteomes" id="UP000054538"/>
    </source>
</evidence>
<protein>
    <recommendedName>
        <fullName evidence="11">FIT family protein scs3</fullName>
    </recommendedName>
</protein>
<keyword evidence="2 8" id="KW-0812">Transmembrane</keyword>
<sequence length="262" mass="29433">MPVKINVQQAALVTLTLVLFLGTVYSVKNGTYLDTSDPLLTNLPHHLQKTDYFANKSNFLNVWFIKRAWGWTSFAFLFLWLTSPHHTQTMRRVFLWAVESLVWLAFTSWFFGPALFEQLNVASGGECTVFLPSGAFFPVPHEYCFTNSPLSALTHPSLFASPLLLPEGPWSTVPRLRRGHDVSGHVFLLTMSILFLADQLQPSLRAATWPAMRKWAVLSAAGLIVIWLFAIGTTSVYFHTPLEKFTGYRLAGYGAVTLVNGY</sequence>
<dbReference type="GO" id="GO:0005789">
    <property type="term" value="C:endoplasmic reticulum membrane"/>
    <property type="evidence" value="ECO:0007669"/>
    <property type="project" value="UniProtKB-SubCell"/>
</dbReference>
<dbReference type="GO" id="GO:0034389">
    <property type="term" value="P:lipid droplet organization"/>
    <property type="evidence" value="ECO:0007669"/>
    <property type="project" value="TreeGrafter"/>
</dbReference>
<dbReference type="GO" id="GO:0010945">
    <property type="term" value="F:coenzyme A diphosphatase activity"/>
    <property type="evidence" value="ECO:0007669"/>
    <property type="project" value="InterPro"/>
</dbReference>
<keyword evidence="7 8" id="KW-0472">Membrane</keyword>
<evidence type="ECO:0000313" key="9">
    <source>
        <dbReference type="EMBL" id="KIK97131.1"/>
    </source>
</evidence>
<evidence type="ECO:0000256" key="3">
    <source>
        <dbReference type="ARBA" id="ARBA00022801"/>
    </source>
</evidence>
<name>A0A0D0E0T6_9AGAM</name>
<evidence type="ECO:0000256" key="4">
    <source>
        <dbReference type="ARBA" id="ARBA00022824"/>
    </source>
</evidence>
<dbReference type="InterPro" id="IPR019388">
    <property type="entry name" value="FIT"/>
</dbReference>
<proteinExistence type="predicted"/>
<evidence type="ECO:0000256" key="8">
    <source>
        <dbReference type="SAM" id="Phobius"/>
    </source>
</evidence>
<dbReference type="GO" id="GO:0008654">
    <property type="term" value="P:phospholipid biosynthetic process"/>
    <property type="evidence" value="ECO:0007669"/>
    <property type="project" value="TreeGrafter"/>
</dbReference>
<evidence type="ECO:0000256" key="1">
    <source>
        <dbReference type="ARBA" id="ARBA00004477"/>
    </source>
</evidence>
<dbReference type="OrthoDB" id="5579088at2759"/>
<keyword evidence="10" id="KW-1185">Reference proteome</keyword>
<keyword evidence="3" id="KW-0378">Hydrolase</keyword>
<evidence type="ECO:0000256" key="5">
    <source>
        <dbReference type="ARBA" id="ARBA00022989"/>
    </source>
</evidence>
<reference evidence="9 10" key="1">
    <citation type="submission" date="2014-04" db="EMBL/GenBank/DDBJ databases">
        <authorList>
            <consortium name="DOE Joint Genome Institute"/>
            <person name="Kuo A."/>
            <person name="Kohler A."/>
            <person name="Jargeat P."/>
            <person name="Nagy L.G."/>
            <person name="Floudas D."/>
            <person name="Copeland A."/>
            <person name="Barry K.W."/>
            <person name="Cichocki N."/>
            <person name="Veneault-Fourrey C."/>
            <person name="LaButti K."/>
            <person name="Lindquist E.A."/>
            <person name="Lipzen A."/>
            <person name="Lundell T."/>
            <person name="Morin E."/>
            <person name="Murat C."/>
            <person name="Sun H."/>
            <person name="Tunlid A."/>
            <person name="Henrissat B."/>
            <person name="Grigoriev I.V."/>
            <person name="Hibbett D.S."/>
            <person name="Martin F."/>
            <person name="Nordberg H.P."/>
            <person name="Cantor M.N."/>
            <person name="Hua S.X."/>
        </authorList>
    </citation>
    <scope>NUCLEOTIDE SEQUENCE [LARGE SCALE GENOMIC DNA]</scope>
    <source>
        <strain evidence="9 10">Ve08.2h10</strain>
    </source>
</reference>
<gene>
    <name evidence="9" type="ORF">PAXRUDRAFT_251100</name>
</gene>